<name>A0ACC2DN23_DIPCM</name>
<evidence type="ECO:0000313" key="2">
    <source>
        <dbReference type="Proteomes" id="UP001162992"/>
    </source>
</evidence>
<accession>A0ACC2DN23</accession>
<keyword evidence="2" id="KW-1185">Reference proteome</keyword>
<proteinExistence type="predicted"/>
<dbReference type="EMBL" id="CM055096">
    <property type="protein sequence ID" value="KAJ7555648.1"/>
    <property type="molecule type" value="Genomic_DNA"/>
</dbReference>
<reference evidence="2" key="1">
    <citation type="journal article" date="2024" name="Proc. Natl. Acad. Sci. U.S.A.">
        <title>Extraordinary preservation of gene collinearity over three hundred million years revealed in homosporous lycophytes.</title>
        <authorList>
            <person name="Li C."/>
            <person name="Wickell D."/>
            <person name="Kuo L.Y."/>
            <person name="Chen X."/>
            <person name="Nie B."/>
            <person name="Liao X."/>
            <person name="Peng D."/>
            <person name="Ji J."/>
            <person name="Jenkins J."/>
            <person name="Williams M."/>
            <person name="Shu S."/>
            <person name="Plott C."/>
            <person name="Barry K."/>
            <person name="Rajasekar S."/>
            <person name="Grimwood J."/>
            <person name="Han X."/>
            <person name="Sun S."/>
            <person name="Hou Z."/>
            <person name="He W."/>
            <person name="Dai G."/>
            <person name="Sun C."/>
            <person name="Schmutz J."/>
            <person name="Leebens-Mack J.H."/>
            <person name="Li F.W."/>
            <person name="Wang L."/>
        </authorList>
    </citation>
    <scope>NUCLEOTIDE SEQUENCE [LARGE SCALE GENOMIC DNA]</scope>
    <source>
        <strain evidence="2">cv. PW_Plant_1</strain>
    </source>
</reference>
<protein>
    <submittedName>
        <fullName evidence="1">Uncharacterized protein</fullName>
    </submittedName>
</protein>
<dbReference type="Proteomes" id="UP001162992">
    <property type="component" value="Chromosome 5"/>
</dbReference>
<sequence length="107" mass="11829">MSITSYLLVVLGAFTFIHAVVKPVRCAVPYLGDSSQQLPRKLGAIAQKSLTHVENLTKDADAQLEMHERIYNPEDIQSALLSTEQWHTQSKWIFLPKGLTPPSGPAS</sequence>
<evidence type="ECO:0000313" key="1">
    <source>
        <dbReference type="EMBL" id="KAJ7555648.1"/>
    </source>
</evidence>
<gene>
    <name evidence="1" type="ORF">O6H91_05G048500</name>
</gene>
<organism evidence="1 2">
    <name type="scientific">Diphasiastrum complanatum</name>
    <name type="common">Issler's clubmoss</name>
    <name type="synonym">Lycopodium complanatum</name>
    <dbReference type="NCBI Taxonomy" id="34168"/>
    <lineage>
        <taxon>Eukaryota</taxon>
        <taxon>Viridiplantae</taxon>
        <taxon>Streptophyta</taxon>
        <taxon>Embryophyta</taxon>
        <taxon>Tracheophyta</taxon>
        <taxon>Lycopodiopsida</taxon>
        <taxon>Lycopodiales</taxon>
        <taxon>Lycopodiaceae</taxon>
        <taxon>Lycopodioideae</taxon>
        <taxon>Diphasiastrum</taxon>
    </lineage>
</organism>
<comment type="caution">
    <text evidence="1">The sequence shown here is derived from an EMBL/GenBank/DDBJ whole genome shotgun (WGS) entry which is preliminary data.</text>
</comment>